<sequence length="608" mass="64416">MTGARLSDAIEAGSRIPSPKVRIPSSHRTSTFRPPASLAERCGGDRARTLRVGGSGPRPQSSQRSSPQRERTVGGIQQNRKPAANSKGSARITNRNCRKQASVGDEIRRAALAGPDEATVEVEMLGSPGASPRLASRVSNGDAAIGYSPRHRRSWDSRSDQSAIEDPSVGVRRWDSAGDCPPTHQAANPLFLAEMESHPFEEGAEGVVAGAHVASIPPGGDVGSSTVANFGVFTDKSEIIQLQDKLRRLLNTLDSTNREIELVNEGLPTRNWPIQVKDEKHVTASVVQEKDAAVDFLTRFDTALSEHAAACQAACFSEAGPPTTQSVELLKSEVSDQRLRIARLEAQTRNNPTPRHTDWHYIGSASEEVKNQAYTKDWQFVSAMSDSECTSVWLGEPGSDGSICQRKRSLSGGSDRVALGQQFSRGREARYSASQKVTASLEGRESVTVQGPSVLLPPSPGFSYLSEGSPETTCGRLKVALPHSQGASVCDASTPSRPRCLPVLTSIGTVGSATAGGATSRVPLTGVRAASRAAAAVAASKAPSLSPRASNRAHRCDAPPHSDAHVMAPNTSLPAASRGFSQYSEADDGHNFAAGRPTIRCASPLLFA</sequence>
<protein>
    <submittedName>
        <fullName evidence="2">Uncharacterized protein</fullName>
    </submittedName>
</protein>
<feature type="region of interest" description="Disordered" evidence="1">
    <location>
        <begin position="542"/>
        <end position="565"/>
    </location>
</feature>
<dbReference type="AlphaFoldDB" id="A0A7S0ZWJ0"/>
<feature type="region of interest" description="Disordered" evidence="1">
    <location>
        <begin position="143"/>
        <end position="168"/>
    </location>
</feature>
<proteinExistence type="predicted"/>
<evidence type="ECO:0000313" key="2">
    <source>
        <dbReference type="EMBL" id="CAD8834474.1"/>
    </source>
</evidence>
<dbReference type="EMBL" id="HBFQ01012582">
    <property type="protein sequence ID" value="CAD8834474.1"/>
    <property type="molecule type" value="Transcribed_RNA"/>
</dbReference>
<accession>A0A7S0ZWJ0</accession>
<gene>
    <name evidence="2" type="ORF">NSCI0253_LOCUS8822</name>
</gene>
<feature type="compositionally biased region" description="Polar residues" evidence="1">
    <location>
        <begin position="75"/>
        <end position="95"/>
    </location>
</feature>
<feature type="compositionally biased region" description="Low complexity" evidence="1">
    <location>
        <begin position="57"/>
        <end position="66"/>
    </location>
</feature>
<name>A0A7S0ZWJ0_NOCSC</name>
<organism evidence="2">
    <name type="scientific">Noctiluca scintillans</name>
    <name type="common">Sea sparkle</name>
    <name type="synonym">Red tide dinoflagellate</name>
    <dbReference type="NCBI Taxonomy" id="2966"/>
    <lineage>
        <taxon>Eukaryota</taxon>
        <taxon>Sar</taxon>
        <taxon>Alveolata</taxon>
        <taxon>Dinophyceae</taxon>
        <taxon>Noctilucales</taxon>
        <taxon>Noctilucaceae</taxon>
        <taxon>Noctiluca</taxon>
    </lineage>
</organism>
<feature type="compositionally biased region" description="Basic and acidic residues" evidence="1">
    <location>
        <begin position="554"/>
        <end position="564"/>
    </location>
</feature>
<reference evidence="2" key="1">
    <citation type="submission" date="2021-01" db="EMBL/GenBank/DDBJ databases">
        <authorList>
            <person name="Corre E."/>
            <person name="Pelletier E."/>
            <person name="Niang G."/>
            <person name="Scheremetjew M."/>
            <person name="Finn R."/>
            <person name="Kale V."/>
            <person name="Holt S."/>
            <person name="Cochrane G."/>
            <person name="Meng A."/>
            <person name="Brown T."/>
            <person name="Cohen L."/>
        </authorList>
    </citation>
    <scope>NUCLEOTIDE SEQUENCE</scope>
</reference>
<feature type="region of interest" description="Disordered" evidence="1">
    <location>
        <begin position="1"/>
        <end position="101"/>
    </location>
</feature>
<evidence type="ECO:0000256" key="1">
    <source>
        <dbReference type="SAM" id="MobiDB-lite"/>
    </source>
</evidence>